<feature type="compositionally biased region" description="Low complexity" evidence="1">
    <location>
        <begin position="11"/>
        <end position="21"/>
    </location>
</feature>
<sequence length="188" mass="20529">MEEQEEAHDGSPSSPQSNSISRLRRRLEKAARSPELGDLARPQGSPHISSFSPQANSSRSTSTALGCSHESGALSEALTGTMNFYKSYSLDLVAYCDSDWASCPTIRQSVTGYFITLGGSPVSWKTKKQTTVSRSSAEAEHKAMAKTVSEILWLHSLLSSLEVRTTRPTRLFCDNQVALHIVANPVFH</sequence>
<dbReference type="CDD" id="cd09272">
    <property type="entry name" value="RNase_HI_RT_Ty1"/>
    <property type="match status" value="1"/>
</dbReference>
<evidence type="ECO:0008006" key="4">
    <source>
        <dbReference type="Google" id="ProtNLM"/>
    </source>
</evidence>
<evidence type="ECO:0000313" key="2">
    <source>
        <dbReference type="EMBL" id="PKI47804.1"/>
    </source>
</evidence>
<dbReference type="PANTHER" id="PTHR11439:SF498">
    <property type="entry name" value="DNAK FAMILY PROTEIN"/>
    <property type="match status" value="1"/>
</dbReference>
<accession>A0A2I0IUZ6</accession>
<gene>
    <name evidence="2" type="ORF">CRG98_031765</name>
</gene>
<dbReference type="Proteomes" id="UP000233551">
    <property type="component" value="Unassembled WGS sequence"/>
</dbReference>
<protein>
    <recommendedName>
        <fullName evidence="4">Reverse transcriptase Ty1/copia-type domain-containing protein</fullName>
    </recommendedName>
</protein>
<evidence type="ECO:0000313" key="3">
    <source>
        <dbReference type="Proteomes" id="UP000233551"/>
    </source>
</evidence>
<dbReference type="PANTHER" id="PTHR11439">
    <property type="entry name" value="GAG-POL-RELATED RETROTRANSPOSON"/>
    <property type="match status" value="1"/>
</dbReference>
<feature type="region of interest" description="Disordered" evidence="1">
    <location>
        <begin position="1"/>
        <end position="66"/>
    </location>
</feature>
<dbReference type="AlphaFoldDB" id="A0A2I0IUZ6"/>
<organism evidence="2 3">
    <name type="scientific">Punica granatum</name>
    <name type="common">Pomegranate</name>
    <dbReference type="NCBI Taxonomy" id="22663"/>
    <lineage>
        <taxon>Eukaryota</taxon>
        <taxon>Viridiplantae</taxon>
        <taxon>Streptophyta</taxon>
        <taxon>Embryophyta</taxon>
        <taxon>Tracheophyta</taxon>
        <taxon>Spermatophyta</taxon>
        <taxon>Magnoliopsida</taxon>
        <taxon>eudicotyledons</taxon>
        <taxon>Gunneridae</taxon>
        <taxon>Pentapetalae</taxon>
        <taxon>rosids</taxon>
        <taxon>malvids</taxon>
        <taxon>Myrtales</taxon>
        <taxon>Lythraceae</taxon>
        <taxon>Punica</taxon>
    </lineage>
</organism>
<dbReference type="EMBL" id="PGOL01002454">
    <property type="protein sequence ID" value="PKI47804.1"/>
    <property type="molecule type" value="Genomic_DNA"/>
</dbReference>
<reference evidence="2 3" key="1">
    <citation type="submission" date="2017-11" db="EMBL/GenBank/DDBJ databases">
        <title>De-novo sequencing of pomegranate (Punica granatum L.) genome.</title>
        <authorList>
            <person name="Akparov Z."/>
            <person name="Amiraslanov A."/>
            <person name="Hajiyeva S."/>
            <person name="Abbasov M."/>
            <person name="Kaur K."/>
            <person name="Hamwieh A."/>
            <person name="Solovyev V."/>
            <person name="Salamov A."/>
            <person name="Braich B."/>
            <person name="Kosarev P."/>
            <person name="Mahmoud A."/>
            <person name="Hajiyev E."/>
            <person name="Babayeva S."/>
            <person name="Izzatullayeva V."/>
            <person name="Mammadov A."/>
            <person name="Mammadov A."/>
            <person name="Sharifova S."/>
            <person name="Ojaghi J."/>
            <person name="Eynullazada K."/>
            <person name="Bayramov B."/>
            <person name="Abdulazimova A."/>
            <person name="Shahmuradov I."/>
        </authorList>
    </citation>
    <scope>NUCLEOTIDE SEQUENCE [LARGE SCALE GENOMIC DNA]</scope>
    <source>
        <strain evidence="3">cv. AG2017</strain>
        <tissue evidence="2">Leaf</tissue>
    </source>
</reference>
<evidence type="ECO:0000256" key="1">
    <source>
        <dbReference type="SAM" id="MobiDB-lite"/>
    </source>
</evidence>
<proteinExistence type="predicted"/>
<keyword evidence="3" id="KW-1185">Reference proteome</keyword>
<comment type="caution">
    <text evidence="2">The sequence shown here is derived from an EMBL/GenBank/DDBJ whole genome shotgun (WGS) entry which is preliminary data.</text>
</comment>
<name>A0A2I0IUZ6_PUNGR</name>
<dbReference type="STRING" id="22663.A0A2I0IUZ6"/>
<feature type="compositionally biased region" description="Polar residues" evidence="1">
    <location>
        <begin position="46"/>
        <end position="65"/>
    </location>
</feature>